<comment type="similarity">
    <text evidence="1">Belongs to the 2Fe2S plant-type ferredoxin family.</text>
</comment>
<dbReference type="Pfam" id="PF00111">
    <property type="entry name" value="Fer2"/>
    <property type="match status" value="1"/>
</dbReference>
<keyword evidence="4" id="KW-0479">Metal-binding</keyword>
<dbReference type="InterPro" id="IPR001041">
    <property type="entry name" value="2Fe-2S_ferredoxin-type"/>
</dbReference>
<evidence type="ECO:0000313" key="10">
    <source>
        <dbReference type="EMBL" id="PHM48852.1"/>
    </source>
</evidence>
<evidence type="ECO:0000259" key="9">
    <source>
        <dbReference type="PROSITE" id="PS51085"/>
    </source>
</evidence>
<dbReference type="PANTHER" id="PTHR43112">
    <property type="entry name" value="FERREDOXIN"/>
    <property type="match status" value="1"/>
</dbReference>
<dbReference type="InterPro" id="IPR012675">
    <property type="entry name" value="Beta-grasp_dom_sf"/>
</dbReference>
<evidence type="ECO:0000256" key="5">
    <source>
        <dbReference type="ARBA" id="ARBA00022982"/>
    </source>
</evidence>
<keyword evidence="7" id="KW-0411">Iron-sulfur</keyword>
<gene>
    <name evidence="10" type="ORF">Xmir_01998</name>
</gene>
<evidence type="ECO:0000256" key="7">
    <source>
        <dbReference type="ARBA" id="ARBA00023014"/>
    </source>
</evidence>
<dbReference type="Gene3D" id="3.10.20.30">
    <property type="match status" value="1"/>
</dbReference>
<dbReference type="SUPFAM" id="SSF54292">
    <property type="entry name" value="2Fe-2S ferredoxin-like"/>
    <property type="match status" value="1"/>
</dbReference>
<keyword evidence="2" id="KW-0813">Transport</keyword>
<feature type="domain" description="2Fe-2S ferredoxin-type" evidence="9">
    <location>
        <begin position="6"/>
        <end position="87"/>
    </location>
</feature>
<dbReference type="InterPro" id="IPR036010">
    <property type="entry name" value="2Fe-2S_ferredoxin-like_sf"/>
</dbReference>
<name>A0A2D0JR97_9GAMM</name>
<dbReference type="PROSITE" id="PS51085">
    <property type="entry name" value="2FE2S_FER_2"/>
    <property type="match status" value="1"/>
</dbReference>
<reference evidence="10 11" key="1">
    <citation type="journal article" date="2017" name="Nat. Microbiol.">
        <title>Natural product diversity associated with the nematode symbionts Photorhabdus and Xenorhabdus.</title>
        <authorList>
            <person name="Tobias N.J."/>
            <person name="Wolff H."/>
            <person name="Djahanschiri B."/>
            <person name="Grundmann F."/>
            <person name="Kronenwerth M."/>
            <person name="Shi Y.M."/>
            <person name="Simonyi S."/>
            <person name="Grun P."/>
            <person name="Shapiro-Ilan D."/>
            <person name="Pidot S.J."/>
            <person name="Stinear T.P."/>
            <person name="Ebersberger I."/>
            <person name="Bode H.B."/>
        </authorList>
    </citation>
    <scope>NUCLEOTIDE SEQUENCE [LARGE SCALE GENOMIC DNA]</scope>
    <source>
        <strain evidence="10 11">DSM 17902</strain>
    </source>
</reference>
<comment type="caution">
    <text evidence="10">The sequence shown here is derived from an EMBL/GenBank/DDBJ whole genome shotgun (WGS) entry which is preliminary data.</text>
</comment>
<evidence type="ECO:0000256" key="6">
    <source>
        <dbReference type="ARBA" id="ARBA00023004"/>
    </source>
</evidence>
<dbReference type="RefSeq" id="WP_099114229.1">
    <property type="nucleotide sequence ID" value="NZ_CAWNQI010000117.1"/>
</dbReference>
<keyword evidence="3" id="KW-0001">2Fe-2S</keyword>
<evidence type="ECO:0000256" key="4">
    <source>
        <dbReference type="ARBA" id="ARBA00022723"/>
    </source>
</evidence>
<comment type="cofactor">
    <cofactor evidence="8">
        <name>[2Fe-2S] cluster</name>
        <dbReference type="ChEBI" id="CHEBI:190135"/>
    </cofactor>
</comment>
<sequence>MKDEIFKLKIGENTFDIESHESILQCAYKNNINLKYHCASGHCGKCKIKLISGEVHLDHSGGISREDISLGYILACCSFPKGNIEIS</sequence>
<protein>
    <submittedName>
        <fullName evidence="10">CDP-6-deoxy-delta-3,4-glucoseen reductase</fullName>
    </submittedName>
</protein>
<dbReference type="Proteomes" id="UP000221980">
    <property type="component" value="Unassembled WGS sequence"/>
</dbReference>
<evidence type="ECO:0000256" key="8">
    <source>
        <dbReference type="ARBA" id="ARBA00034078"/>
    </source>
</evidence>
<proteinExistence type="inferred from homology"/>
<evidence type="ECO:0000256" key="3">
    <source>
        <dbReference type="ARBA" id="ARBA00022714"/>
    </source>
</evidence>
<dbReference type="GO" id="GO:0046872">
    <property type="term" value="F:metal ion binding"/>
    <property type="evidence" value="ECO:0007669"/>
    <property type="project" value="UniProtKB-KW"/>
</dbReference>
<dbReference type="OrthoDB" id="581532at2"/>
<dbReference type="EMBL" id="NITZ01000008">
    <property type="protein sequence ID" value="PHM48852.1"/>
    <property type="molecule type" value="Genomic_DNA"/>
</dbReference>
<dbReference type="CDD" id="cd00207">
    <property type="entry name" value="fer2"/>
    <property type="match status" value="1"/>
</dbReference>
<organism evidence="10 11">
    <name type="scientific">Xenorhabdus miraniensis</name>
    <dbReference type="NCBI Taxonomy" id="351674"/>
    <lineage>
        <taxon>Bacteria</taxon>
        <taxon>Pseudomonadati</taxon>
        <taxon>Pseudomonadota</taxon>
        <taxon>Gammaproteobacteria</taxon>
        <taxon>Enterobacterales</taxon>
        <taxon>Morganellaceae</taxon>
        <taxon>Xenorhabdus</taxon>
    </lineage>
</organism>
<accession>A0A2D0JR97</accession>
<evidence type="ECO:0000256" key="2">
    <source>
        <dbReference type="ARBA" id="ARBA00022448"/>
    </source>
</evidence>
<keyword evidence="11" id="KW-1185">Reference proteome</keyword>
<dbReference type="PANTHER" id="PTHR43112:SF3">
    <property type="entry name" value="FERREDOXIN-2, CHLOROPLASTIC"/>
    <property type="match status" value="1"/>
</dbReference>
<keyword evidence="6" id="KW-0408">Iron</keyword>
<keyword evidence="5" id="KW-0249">Electron transport</keyword>
<evidence type="ECO:0000313" key="11">
    <source>
        <dbReference type="Proteomes" id="UP000221980"/>
    </source>
</evidence>
<dbReference type="AlphaFoldDB" id="A0A2D0JR97"/>
<dbReference type="GO" id="GO:0051537">
    <property type="term" value="F:2 iron, 2 sulfur cluster binding"/>
    <property type="evidence" value="ECO:0007669"/>
    <property type="project" value="UniProtKB-KW"/>
</dbReference>
<evidence type="ECO:0000256" key="1">
    <source>
        <dbReference type="ARBA" id="ARBA00007874"/>
    </source>
</evidence>